<comment type="subunit">
    <text evidence="4">Part of a SCF (SKP1-cullin-F-box) protein ligase complex.</text>
</comment>
<protein>
    <recommendedName>
        <fullName evidence="4">SKP1-like protein</fullName>
    </recommendedName>
</protein>
<feature type="domain" description="SKP1 component POZ" evidence="6">
    <location>
        <begin position="15"/>
        <end position="75"/>
    </location>
</feature>
<dbReference type="InterPro" id="IPR001232">
    <property type="entry name" value="SKP1-like"/>
</dbReference>
<dbReference type="SMART" id="SM00512">
    <property type="entry name" value="Skp1"/>
    <property type="match status" value="1"/>
</dbReference>
<organism evidence="7 8">
    <name type="scientific">Chenopodium quinoa</name>
    <name type="common">Quinoa</name>
    <dbReference type="NCBI Taxonomy" id="63459"/>
    <lineage>
        <taxon>Eukaryota</taxon>
        <taxon>Viridiplantae</taxon>
        <taxon>Streptophyta</taxon>
        <taxon>Embryophyta</taxon>
        <taxon>Tracheophyta</taxon>
        <taxon>Spermatophyta</taxon>
        <taxon>Magnoliopsida</taxon>
        <taxon>eudicotyledons</taxon>
        <taxon>Gunneridae</taxon>
        <taxon>Pentapetalae</taxon>
        <taxon>Caryophyllales</taxon>
        <taxon>Chenopodiaceae</taxon>
        <taxon>Chenopodioideae</taxon>
        <taxon>Atripliceae</taxon>
        <taxon>Chenopodium</taxon>
    </lineage>
</organism>
<dbReference type="SMR" id="A0A803LIV2"/>
<dbReference type="CDD" id="cd18322">
    <property type="entry name" value="BTB_POZ_SKP1"/>
    <property type="match status" value="1"/>
</dbReference>
<evidence type="ECO:0000259" key="5">
    <source>
        <dbReference type="Pfam" id="PF01466"/>
    </source>
</evidence>
<comment type="function">
    <text evidence="4">Involved in ubiquitination and subsequent proteasomal degradation of target proteins. Together with CUL1, RBX1 and a F-box protein, it forms a SCF E3 ubiquitin ligase complex. The functional specificity of this complex depends on the type of F-box protein. In the SCF complex, it serves as an adapter that links the F-box protein to CUL1.</text>
</comment>
<dbReference type="FunFam" id="3.30.710.10:FF:000026">
    <property type="entry name" value="E3 ubiquitin ligase complex SCF subunit"/>
    <property type="match status" value="1"/>
</dbReference>
<evidence type="ECO:0000313" key="7">
    <source>
        <dbReference type="EnsemblPlants" id="AUR62013899-RA:cds"/>
    </source>
</evidence>
<sequence length="173" mass="19836">MASSSSCACSSTSSKKFVLKTSDKELYYVDENVALQSLTIKHMIAEIGDIQGQIIPLPNVTGKTLGKVIEYCKNYEAERTDRDADDDPIKVWEEKFLDELDQDTFFDLMLAANYMDIKSLLMVTCKYVARTIQGNSPEEIRKIYNIKNDYTPEQEEAIRRENPWAFDAIKGRR</sequence>
<dbReference type="Pfam" id="PF03931">
    <property type="entry name" value="Skp1_POZ"/>
    <property type="match status" value="1"/>
</dbReference>
<evidence type="ECO:0000256" key="4">
    <source>
        <dbReference type="PIRNR" id="PIRNR028729"/>
    </source>
</evidence>
<dbReference type="Proteomes" id="UP000596660">
    <property type="component" value="Unplaced"/>
</dbReference>
<dbReference type="OrthoDB" id="7827685at2759"/>
<keyword evidence="8" id="KW-1185">Reference proteome</keyword>
<dbReference type="Gramene" id="AUR62013899-RA">
    <property type="protein sequence ID" value="AUR62013899-RA:cds"/>
    <property type="gene ID" value="AUR62013899"/>
</dbReference>
<evidence type="ECO:0000313" key="8">
    <source>
        <dbReference type="Proteomes" id="UP000596660"/>
    </source>
</evidence>
<dbReference type="Pfam" id="PF01466">
    <property type="entry name" value="Skp1"/>
    <property type="match status" value="1"/>
</dbReference>
<comment type="pathway">
    <text evidence="1 4">Protein modification; protein ubiquitination.</text>
</comment>
<accession>A0A803LIV2</accession>
<dbReference type="PANTHER" id="PTHR11165">
    <property type="entry name" value="SKP1"/>
    <property type="match status" value="1"/>
</dbReference>
<dbReference type="SUPFAM" id="SSF81382">
    <property type="entry name" value="Skp1 dimerisation domain-like"/>
    <property type="match status" value="1"/>
</dbReference>
<dbReference type="SUPFAM" id="SSF54695">
    <property type="entry name" value="POZ domain"/>
    <property type="match status" value="1"/>
</dbReference>
<name>A0A803LIV2_CHEQI</name>
<evidence type="ECO:0000259" key="6">
    <source>
        <dbReference type="Pfam" id="PF03931"/>
    </source>
</evidence>
<evidence type="ECO:0000256" key="1">
    <source>
        <dbReference type="ARBA" id="ARBA00004906"/>
    </source>
</evidence>
<comment type="similarity">
    <text evidence="2 4">Belongs to the SKP1 family.</text>
</comment>
<dbReference type="GO" id="GO:0006511">
    <property type="term" value="P:ubiquitin-dependent protein catabolic process"/>
    <property type="evidence" value="ECO:0007669"/>
    <property type="project" value="InterPro"/>
</dbReference>
<dbReference type="AlphaFoldDB" id="A0A803LIV2"/>
<dbReference type="UniPathway" id="UPA00143"/>
<dbReference type="EnsemblPlants" id="AUR62013899-RA">
    <property type="protein sequence ID" value="AUR62013899-RA:cds"/>
    <property type="gene ID" value="AUR62013899"/>
</dbReference>
<dbReference type="InterPro" id="IPR036296">
    <property type="entry name" value="SKP1-like_dim_sf"/>
</dbReference>
<dbReference type="GO" id="GO:0009867">
    <property type="term" value="P:jasmonic acid mediated signaling pathway"/>
    <property type="evidence" value="ECO:0007669"/>
    <property type="project" value="UniProtKB-ARBA"/>
</dbReference>
<dbReference type="KEGG" id="cqi:110721687"/>
<gene>
    <name evidence="7" type="primary">LOC110721687</name>
</gene>
<feature type="domain" description="SKP1 component dimerisation" evidence="5">
    <location>
        <begin position="118"/>
        <end position="165"/>
    </location>
</feature>
<dbReference type="GO" id="GO:0016567">
    <property type="term" value="P:protein ubiquitination"/>
    <property type="evidence" value="ECO:0007669"/>
    <property type="project" value="UniProtKB-UniRule"/>
</dbReference>
<dbReference type="RefSeq" id="XP_021756579.1">
    <property type="nucleotide sequence ID" value="XM_021900887.1"/>
</dbReference>
<proteinExistence type="inferred from homology"/>
<dbReference type="InterPro" id="IPR016073">
    <property type="entry name" value="Skp1_comp_POZ"/>
</dbReference>
<evidence type="ECO:0000256" key="3">
    <source>
        <dbReference type="ARBA" id="ARBA00022786"/>
    </source>
</evidence>
<dbReference type="GeneID" id="110721687"/>
<reference evidence="7" key="1">
    <citation type="journal article" date="2017" name="Nature">
        <title>The genome of Chenopodium quinoa.</title>
        <authorList>
            <person name="Jarvis D.E."/>
            <person name="Ho Y.S."/>
            <person name="Lightfoot D.J."/>
            <person name="Schmoeckel S.M."/>
            <person name="Li B."/>
            <person name="Borm T.J.A."/>
            <person name="Ohyanagi H."/>
            <person name="Mineta K."/>
            <person name="Michell C.T."/>
            <person name="Saber N."/>
            <person name="Kharbatia N.M."/>
            <person name="Rupper R.R."/>
            <person name="Sharp A.R."/>
            <person name="Dally N."/>
            <person name="Boughton B.A."/>
            <person name="Woo Y.H."/>
            <person name="Gao G."/>
            <person name="Schijlen E.G.W.M."/>
            <person name="Guo X."/>
            <person name="Momin A.A."/>
            <person name="Negrao S."/>
            <person name="Al-Babili S."/>
            <person name="Gehring C."/>
            <person name="Roessner U."/>
            <person name="Jung C."/>
            <person name="Murphy K."/>
            <person name="Arold S.T."/>
            <person name="Gojobori T."/>
            <person name="van der Linden C.G."/>
            <person name="van Loo E.N."/>
            <person name="Jellen E.N."/>
            <person name="Maughan P.J."/>
            <person name="Tester M."/>
        </authorList>
    </citation>
    <scope>NUCLEOTIDE SEQUENCE [LARGE SCALE GENOMIC DNA]</scope>
    <source>
        <strain evidence="7">cv. PI 614886</strain>
    </source>
</reference>
<dbReference type="InterPro" id="IPR016072">
    <property type="entry name" value="Skp1_comp_dimer"/>
</dbReference>
<dbReference type="InterPro" id="IPR011333">
    <property type="entry name" value="SKP1/BTB/POZ_sf"/>
</dbReference>
<reference evidence="7" key="2">
    <citation type="submission" date="2021-03" db="UniProtKB">
        <authorList>
            <consortium name="EnsemblPlants"/>
        </authorList>
    </citation>
    <scope>IDENTIFICATION</scope>
</reference>
<dbReference type="InterPro" id="IPR016897">
    <property type="entry name" value="SKP1"/>
</dbReference>
<evidence type="ECO:0000256" key="2">
    <source>
        <dbReference type="ARBA" id="ARBA00009993"/>
    </source>
</evidence>
<dbReference type="Gene3D" id="3.30.710.10">
    <property type="entry name" value="Potassium Channel Kv1.1, Chain A"/>
    <property type="match status" value="1"/>
</dbReference>
<dbReference type="PIRSF" id="PIRSF028729">
    <property type="entry name" value="E3_ubiquit_lig_SCF_Skp"/>
    <property type="match status" value="1"/>
</dbReference>
<keyword evidence="3 4" id="KW-0833">Ubl conjugation pathway</keyword>